<dbReference type="GO" id="GO:0051536">
    <property type="term" value="F:iron-sulfur cluster binding"/>
    <property type="evidence" value="ECO:0007669"/>
    <property type="project" value="InterPro"/>
</dbReference>
<comment type="caution">
    <text evidence="2">The sequence shown here is derived from an EMBL/GenBank/DDBJ whole genome shotgun (WGS) entry which is preliminary data.</text>
</comment>
<sequence>MSTRIPLPYSPKVLEIFKNPKNLGPLEDATVVESAGSPACGDLIRIYLKVKRANGEDIIEKATFESYGCAANIAAASILTEMIIGKSLREAWNITWKKVSDELGGLPPIKYHCSILAVGALKRAIRSYYEKINEHPDWLPKELTVDEKQVLEEEEMLERYYSSLRSFIVRK</sequence>
<reference evidence="2" key="1">
    <citation type="journal article" date="2020" name="mSystems">
        <title>Genome- and Community-Level Interaction Insights into Carbon Utilization and Element Cycling Functions of Hydrothermarchaeota in Hydrothermal Sediment.</title>
        <authorList>
            <person name="Zhou Z."/>
            <person name="Liu Y."/>
            <person name="Xu W."/>
            <person name="Pan J."/>
            <person name="Luo Z.H."/>
            <person name="Li M."/>
        </authorList>
    </citation>
    <scope>NUCLEOTIDE SEQUENCE [LARGE SCALE GENOMIC DNA]</scope>
    <source>
        <strain evidence="2">SpSt-1105</strain>
    </source>
</reference>
<gene>
    <name evidence="2" type="ORF">ENM66_06605</name>
</gene>
<dbReference type="AlphaFoldDB" id="A0A7J3Z8G9"/>
<dbReference type="PANTHER" id="PTHR10093">
    <property type="entry name" value="IRON-SULFUR CLUSTER ASSEMBLY ENZYME NIFU HOMOLOG"/>
    <property type="match status" value="1"/>
</dbReference>
<evidence type="ECO:0000259" key="1">
    <source>
        <dbReference type="Pfam" id="PF01592"/>
    </source>
</evidence>
<dbReference type="GO" id="GO:0016226">
    <property type="term" value="P:iron-sulfur cluster assembly"/>
    <property type="evidence" value="ECO:0007669"/>
    <property type="project" value="InterPro"/>
</dbReference>
<evidence type="ECO:0000313" key="2">
    <source>
        <dbReference type="EMBL" id="HHQ51001.1"/>
    </source>
</evidence>
<accession>A0A7J3Z8G9</accession>
<proteinExistence type="predicted"/>
<name>A0A7J3Z8G9_9CREN</name>
<dbReference type="EMBL" id="DRYQ01000093">
    <property type="protein sequence ID" value="HHQ51001.1"/>
    <property type="molecule type" value="Genomic_DNA"/>
</dbReference>
<dbReference type="SUPFAM" id="SSF82649">
    <property type="entry name" value="SufE/NifU"/>
    <property type="match status" value="1"/>
</dbReference>
<dbReference type="GO" id="GO:0005506">
    <property type="term" value="F:iron ion binding"/>
    <property type="evidence" value="ECO:0007669"/>
    <property type="project" value="InterPro"/>
</dbReference>
<dbReference type="InterPro" id="IPR002871">
    <property type="entry name" value="NIF_FeS_clus_asmbl_NifU_N"/>
</dbReference>
<dbReference type="Gene3D" id="3.90.1010.10">
    <property type="match status" value="1"/>
</dbReference>
<organism evidence="2">
    <name type="scientific">Ignisphaera aggregans</name>
    <dbReference type="NCBI Taxonomy" id="334771"/>
    <lineage>
        <taxon>Archaea</taxon>
        <taxon>Thermoproteota</taxon>
        <taxon>Thermoprotei</taxon>
        <taxon>Desulfurococcales</taxon>
        <taxon>Desulfurococcaceae</taxon>
        <taxon>Ignisphaera</taxon>
    </lineage>
</organism>
<feature type="domain" description="NIF system FeS cluster assembly NifU N-terminal" evidence="1">
    <location>
        <begin position="9"/>
        <end position="133"/>
    </location>
</feature>
<dbReference type="CDD" id="cd06664">
    <property type="entry name" value="IscU_like"/>
    <property type="match status" value="1"/>
</dbReference>
<protein>
    <submittedName>
        <fullName evidence="2">Iron-sulfur cluster assembly scaffold protein</fullName>
    </submittedName>
</protein>
<dbReference type="Pfam" id="PF01592">
    <property type="entry name" value="NifU_N"/>
    <property type="match status" value="1"/>
</dbReference>